<accession>B5Y7B5</accession>
<dbReference type="EC" id="3.5.1.44" evidence="3"/>
<comment type="catalytic activity">
    <reaction evidence="3">
        <text>L-glutaminyl-[protein] + H2O = L-glutamyl-[protein] + NH4(+)</text>
        <dbReference type="Rhea" id="RHEA:16441"/>
        <dbReference type="Rhea" id="RHEA-COMP:10207"/>
        <dbReference type="Rhea" id="RHEA-COMP:10208"/>
        <dbReference type="ChEBI" id="CHEBI:15377"/>
        <dbReference type="ChEBI" id="CHEBI:28938"/>
        <dbReference type="ChEBI" id="CHEBI:29973"/>
        <dbReference type="ChEBI" id="CHEBI:30011"/>
        <dbReference type="EC" id="3.5.1.44"/>
    </reaction>
</comment>
<comment type="similarity">
    <text evidence="3">Belongs to the CheD family.</text>
</comment>
<dbReference type="HAMAP" id="MF_01440">
    <property type="entry name" value="CheD"/>
    <property type="match status" value="1"/>
</dbReference>
<keyword evidence="2 3" id="KW-0378">Hydrolase</keyword>
<dbReference type="SUPFAM" id="SSF64438">
    <property type="entry name" value="CNF1/YfiH-like putative cysteine hydrolases"/>
    <property type="match status" value="1"/>
</dbReference>
<dbReference type="Proteomes" id="UP000001732">
    <property type="component" value="Chromosome"/>
</dbReference>
<dbReference type="KEGG" id="cpo:COPRO5265_0295"/>
<dbReference type="PANTHER" id="PTHR35147:SF1">
    <property type="entry name" value="CHEMORECEPTOR GLUTAMINE DEAMIDASE CHED-RELATED"/>
    <property type="match status" value="1"/>
</dbReference>
<evidence type="ECO:0000256" key="1">
    <source>
        <dbReference type="ARBA" id="ARBA00022500"/>
    </source>
</evidence>
<evidence type="ECO:0000313" key="4">
    <source>
        <dbReference type="EMBL" id="ACI17563.1"/>
    </source>
</evidence>
<reference evidence="5" key="1">
    <citation type="submission" date="2008-08" db="EMBL/GenBank/DDBJ databases">
        <title>The complete genome sequence of Coprothermobacter proteolyticus strain ATCC 5245 / DSM 5265 / BT.</title>
        <authorList>
            <person name="Dodson R.J."/>
            <person name="Durkin A.S."/>
            <person name="Wu M."/>
            <person name="Eisen J."/>
            <person name="Sutton G."/>
        </authorList>
    </citation>
    <scope>NUCLEOTIDE SEQUENCE [LARGE SCALE GENOMIC DNA]</scope>
    <source>
        <strain evidence="5">ATCC 35245 / DSM 5265 / OCM 4 / BT</strain>
    </source>
</reference>
<dbReference type="PANTHER" id="PTHR35147">
    <property type="entry name" value="CHEMORECEPTOR GLUTAMINE DEAMIDASE CHED-RELATED"/>
    <property type="match status" value="1"/>
</dbReference>
<comment type="function">
    <text evidence="3">Probably deamidates glutamine residues to glutamate on methyl-accepting chemotaxis receptors (MCPs), playing an important role in chemotaxis.</text>
</comment>
<dbReference type="InterPro" id="IPR005659">
    <property type="entry name" value="Chemorcpt_Glu_NH3ase_CheD"/>
</dbReference>
<sequence length="156" mass="16359">MLNVGIGEIAVLDKPGKIGAIGLGSCVAVAMYDPIAKVGGMVHVLLPDSRGQKTELPGKFANTGVPYLLKLMEQKGARKDRIIVKIAGGASLMNVSVGNFGDIGKRNIEAVKEQLNALGLRLQGEDTGGNEGRTFILDLATGTFTVKTARSGLRQI</sequence>
<organism evidence="4 5">
    <name type="scientific">Coprothermobacter proteolyticus (strain ATCC 35245 / DSM 5265 / OCM 4 / BT)</name>
    <dbReference type="NCBI Taxonomy" id="309798"/>
    <lineage>
        <taxon>Bacteria</taxon>
        <taxon>Pseudomonadati</taxon>
        <taxon>Coprothermobacterota</taxon>
        <taxon>Coprothermobacteria</taxon>
        <taxon>Coprothermobacterales</taxon>
        <taxon>Coprothermobacteraceae</taxon>
        <taxon>Coprothermobacter</taxon>
    </lineage>
</organism>
<proteinExistence type="inferred from homology"/>
<protein>
    <recommendedName>
        <fullName evidence="3">Probable chemoreceptor glutamine deamidase CheD</fullName>
        <ecNumber evidence="3">3.5.1.44</ecNumber>
    </recommendedName>
</protein>
<dbReference type="Gene3D" id="3.30.1330.200">
    <property type="match status" value="1"/>
</dbReference>
<keyword evidence="4" id="KW-0675">Receptor</keyword>
<dbReference type="Pfam" id="PF03975">
    <property type="entry name" value="CheD"/>
    <property type="match status" value="1"/>
</dbReference>
<dbReference type="EMBL" id="CP001145">
    <property type="protein sequence ID" value="ACI17563.1"/>
    <property type="molecule type" value="Genomic_DNA"/>
</dbReference>
<dbReference type="eggNOG" id="COG1871">
    <property type="taxonomic scope" value="Bacteria"/>
</dbReference>
<keyword evidence="1 3" id="KW-0145">Chemotaxis</keyword>
<dbReference type="InterPro" id="IPR011324">
    <property type="entry name" value="Cytotoxic_necrot_fac-like_cat"/>
</dbReference>
<evidence type="ECO:0000256" key="2">
    <source>
        <dbReference type="ARBA" id="ARBA00022801"/>
    </source>
</evidence>
<dbReference type="CDD" id="cd16352">
    <property type="entry name" value="CheD"/>
    <property type="match status" value="1"/>
</dbReference>
<dbReference type="GO" id="GO:0006935">
    <property type="term" value="P:chemotaxis"/>
    <property type="evidence" value="ECO:0007669"/>
    <property type="project" value="UniProtKB-UniRule"/>
</dbReference>
<evidence type="ECO:0000313" key="5">
    <source>
        <dbReference type="Proteomes" id="UP000001732"/>
    </source>
</evidence>
<reference evidence="4 5" key="2">
    <citation type="journal article" date="2014" name="Genome Announc.">
        <title>Complete Genome Sequence of Coprothermobacter proteolyticus DSM 5265.</title>
        <authorList>
            <person name="Alexiev A."/>
            <person name="Coil D.A."/>
            <person name="Badger J.H."/>
            <person name="Enticknap J."/>
            <person name="Ward N."/>
            <person name="Robb F.T."/>
            <person name="Eisen J.A."/>
        </authorList>
    </citation>
    <scope>NUCLEOTIDE SEQUENCE [LARGE SCALE GENOMIC DNA]</scope>
    <source>
        <strain evidence="5">ATCC 35245 / DSM 5265 / OCM 4 / BT</strain>
    </source>
</reference>
<dbReference type="InterPro" id="IPR038592">
    <property type="entry name" value="CheD-like_sf"/>
</dbReference>
<dbReference type="STRING" id="309798.COPRO5265_0295"/>
<name>B5Y7B5_COPPD</name>
<keyword evidence="5" id="KW-1185">Reference proteome</keyword>
<dbReference type="GO" id="GO:0050568">
    <property type="term" value="F:protein-glutamine glutaminase activity"/>
    <property type="evidence" value="ECO:0007669"/>
    <property type="project" value="UniProtKB-UniRule"/>
</dbReference>
<evidence type="ECO:0000256" key="3">
    <source>
        <dbReference type="HAMAP-Rule" id="MF_01440"/>
    </source>
</evidence>
<gene>
    <name evidence="3" type="primary">cheD</name>
    <name evidence="4" type="ordered locus">COPRO5265_0295</name>
</gene>
<dbReference type="AlphaFoldDB" id="B5Y7B5"/>